<sequence length="284" mass="31581">MWSVSFTPKVDAKDNNNDLIIINKKTNKLAYFSNGEMIKTFSVATGKKKQLTPEGTFKIANKIKNRPYYKDKIPGGDPHNPLGDRWLGLDVNGTKGTTYAIHGNNNERSIGKYVSAGCIRMKNDEIHWLFSQVKINTDVIITNSTLTLEHIAANHGYQIGQMKFEGKLLVNGVRKELDSDLLLSNSQVFIPLRECFEILGAKVEWSQLTGIVTATIGNRIITHKPLTSKAAVNGVSIAITTSRLQDDKVMLPLRNIAEITGYKVIWDAKGKTIQISDHGDEEVN</sequence>
<dbReference type="Gene3D" id="2.40.440.10">
    <property type="entry name" value="L,D-transpeptidase catalytic domain-like"/>
    <property type="match status" value="1"/>
</dbReference>
<evidence type="ECO:0000259" key="10">
    <source>
        <dbReference type="PROSITE" id="PS52029"/>
    </source>
</evidence>
<dbReference type="GO" id="GO:0005576">
    <property type="term" value="C:extracellular region"/>
    <property type="evidence" value="ECO:0007669"/>
    <property type="project" value="TreeGrafter"/>
</dbReference>
<dbReference type="InterPro" id="IPR005490">
    <property type="entry name" value="LD_TPept_cat_dom"/>
</dbReference>
<feature type="active site" description="Proton donor/acceptor" evidence="9">
    <location>
        <position position="102"/>
    </location>
</feature>
<evidence type="ECO:0000256" key="5">
    <source>
        <dbReference type="ARBA" id="ARBA00022960"/>
    </source>
</evidence>
<dbReference type="UniPathway" id="UPA00219"/>
<comment type="similarity">
    <text evidence="2">Belongs to the YkuD family.</text>
</comment>
<dbReference type="KEGG" id="pbk:Back11_13550"/>
<gene>
    <name evidence="11" type="ORF">Back11_13550</name>
</gene>
<keyword evidence="6 9" id="KW-0573">Peptidoglycan synthesis</keyword>
<evidence type="ECO:0000256" key="8">
    <source>
        <dbReference type="ARBA" id="ARBA00060592"/>
    </source>
</evidence>
<dbReference type="GO" id="GO:0016740">
    <property type="term" value="F:transferase activity"/>
    <property type="evidence" value="ECO:0007669"/>
    <property type="project" value="UniProtKB-KW"/>
</dbReference>
<dbReference type="Gene3D" id="3.30.457.10">
    <property type="entry name" value="Copper amine oxidase-like, N-terminal domain"/>
    <property type="match status" value="1"/>
</dbReference>
<dbReference type="InterPro" id="IPR036582">
    <property type="entry name" value="Mao_N_sf"/>
</dbReference>
<evidence type="ECO:0000256" key="9">
    <source>
        <dbReference type="PROSITE-ProRule" id="PRU01373"/>
    </source>
</evidence>
<dbReference type="SUPFAM" id="SSF55383">
    <property type="entry name" value="Copper amine oxidase, domain N"/>
    <property type="match status" value="1"/>
</dbReference>
<dbReference type="RefSeq" id="WP_260182794.1">
    <property type="nucleotide sequence ID" value="NZ_JACHXC010000007.1"/>
</dbReference>
<dbReference type="InterPro" id="IPR050979">
    <property type="entry name" value="LD-transpeptidase"/>
</dbReference>
<dbReference type="FunFam" id="2.40.440.10:FF:000003">
    <property type="entry name" value="L,D-transpeptidase YciB"/>
    <property type="match status" value="1"/>
</dbReference>
<evidence type="ECO:0000313" key="12">
    <source>
        <dbReference type="Proteomes" id="UP000275368"/>
    </source>
</evidence>
<dbReference type="PANTHER" id="PTHR30582">
    <property type="entry name" value="L,D-TRANSPEPTIDASE"/>
    <property type="match status" value="1"/>
</dbReference>
<keyword evidence="4" id="KW-0378">Hydrolase</keyword>
<dbReference type="Pfam" id="PF07833">
    <property type="entry name" value="Cu_amine_oxidN1"/>
    <property type="match status" value="1"/>
</dbReference>
<dbReference type="SUPFAM" id="SSF141523">
    <property type="entry name" value="L,D-transpeptidase catalytic domain-like"/>
    <property type="match status" value="1"/>
</dbReference>
<evidence type="ECO:0000313" key="11">
    <source>
        <dbReference type="EMBL" id="BBH20010.1"/>
    </source>
</evidence>
<dbReference type="InterPro" id="IPR012854">
    <property type="entry name" value="Cu_amine_oxidase-like_N"/>
</dbReference>
<dbReference type="GO" id="GO:0071555">
    <property type="term" value="P:cell wall organization"/>
    <property type="evidence" value="ECO:0007669"/>
    <property type="project" value="UniProtKB-UniRule"/>
</dbReference>
<dbReference type="GO" id="GO:0008360">
    <property type="term" value="P:regulation of cell shape"/>
    <property type="evidence" value="ECO:0007669"/>
    <property type="project" value="UniProtKB-UniRule"/>
</dbReference>
<evidence type="ECO:0000256" key="3">
    <source>
        <dbReference type="ARBA" id="ARBA00022679"/>
    </source>
</evidence>
<feature type="active site" description="Nucleophile" evidence="9">
    <location>
        <position position="118"/>
    </location>
</feature>
<protein>
    <recommendedName>
        <fullName evidence="10">L,D-TPase catalytic domain-containing protein</fullName>
    </recommendedName>
</protein>
<dbReference type="GO" id="GO:0018104">
    <property type="term" value="P:peptidoglycan-protein cross-linking"/>
    <property type="evidence" value="ECO:0007669"/>
    <property type="project" value="TreeGrafter"/>
</dbReference>
<evidence type="ECO:0000256" key="4">
    <source>
        <dbReference type="ARBA" id="ARBA00022801"/>
    </source>
</evidence>
<comment type="pathway">
    <text evidence="8">Glycan biosynthesis.</text>
</comment>
<evidence type="ECO:0000256" key="7">
    <source>
        <dbReference type="ARBA" id="ARBA00023316"/>
    </source>
</evidence>
<dbReference type="Pfam" id="PF03734">
    <property type="entry name" value="YkuD"/>
    <property type="match status" value="1"/>
</dbReference>
<dbReference type="InterPro" id="IPR038063">
    <property type="entry name" value="Transpep_catalytic_dom"/>
</dbReference>
<keyword evidence="7 9" id="KW-0961">Cell wall biogenesis/degradation</keyword>
<keyword evidence="3" id="KW-0808">Transferase</keyword>
<dbReference type="CDD" id="cd16913">
    <property type="entry name" value="YkuD_like"/>
    <property type="match status" value="1"/>
</dbReference>
<name>A0A3G9IME7_9BACL</name>
<dbReference type="GO" id="GO:0071972">
    <property type="term" value="F:peptidoglycan L,D-transpeptidase activity"/>
    <property type="evidence" value="ECO:0007669"/>
    <property type="project" value="TreeGrafter"/>
</dbReference>
<accession>A0A3G9IME7</accession>
<dbReference type="EMBL" id="AP019308">
    <property type="protein sequence ID" value="BBH20010.1"/>
    <property type="molecule type" value="Genomic_DNA"/>
</dbReference>
<reference evidence="11 12" key="1">
    <citation type="submission" date="2018-11" db="EMBL/GenBank/DDBJ databases">
        <title>Complete genome sequence of Paenibacillus baekrokdamisoli strain KCTC 33723.</title>
        <authorList>
            <person name="Kang S.W."/>
            <person name="Lee K.C."/>
            <person name="Kim K.K."/>
            <person name="Kim J.S."/>
            <person name="Kim D.S."/>
            <person name="Ko S.H."/>
            <person name="Yang S.H."/>
            <person name="Lee J.S."/>
        </authorList>
    </citation>
    <scope>NUCLEOTIDE SEQUENCE [LARGE SCALE GENOMIC DNA]</scope>
    <source>
        <strain evidence="11 12">KCTC 33723</strain>
    </source>
</reference>
<evidence type="ECO:0000256" key="6">
    <source>
        <dbReference type="ARBA" id="ARBA00022984"/>
    </source>
</evidence>
<keyword evidence="12" id="KW-1185">Reference proteome</keyword>
<feature type="domain" description="L,D-TPase catalytic" evidence="10">
    <location>
        <begin position="18"/>
        <end position="142"/>
    </location>
</feature>
<dbReference type="PROSITE" id="PS52029">
    <property type="entry name" value="LD_TPASE"/>
    <property type="match status" value="1"/>
</dbReference>
<dbReference type="Proteomes" id="UP000275368">
    <property type="component" value="Chromosome"/>
</dbReference>
<organism evidence="11 12">
    <name type="scientific">Paenibacillus baekrokdamisoli</name>
    <dbReference type="NCBI Taxonomy" id="1712516"/>
    <lineage>
        <taxon>Bacteria</taxon>
        <taxon>Bacillati</taxon>
        <taxon>Bacillota</taxon>
        <taxon>Bacilli</taxon>
        <taxon>Bacillales</taxon>
        <taxon>Paenibacillaceae</taxon>
        <taxon>Paenibacillus</taxon>
    </lineage>
</organism>
<comment type="pathway">
    <text evidence="1 9">Cell wall biogenesis; peptidoglycan biosynthesis.</text>
</comment>
<dbReference type="PANTHER" id="PTHR30582:SF4">
    <property type="entry name" value="L,D-TRANSPEPTIDASE YQJB-RELATED"/>
    <property type="match status" value="1"/>
</dbReference>
<proteinExistence type="inferred from homology"/>
<evidence type="ECO:0000256" key="2">
    <source>
        <dbReference type="ARBA" id="ARBA00005992"/>
    </source>
</evidence>
<keyword evidence="5 9" id="KW-0133">Cell shape</keyword>
<dbReference type="AlphaFoldDB" id="A0A3G9IME7"/>
<evidence type="ECO:0000256" key="1">
    <source>
        <dbReference type="ARBA" id="ARBA00004752"/>
    </source>
</evidence>